<dbReference type="EC" id="2.7.13.3" evidence="2"/>
<keyword evidence="3 6" id="KW-0597">Phosphoprotein</keyword>
<keyword evidence="7" id="KW-0812">Transmembrane</keyword>
<keyword evidence="7" id="KW-1133">Transmembrane helix</keyword>
<dbReference type="InterPro" id="IPR036890">
    <property type="entry name" value="HATPase_C_sf"/>
</dbReference>
<dbReference type="Proteomes" id="UP000721236">
    <property type="component" value="Unassembled WGS sequence"/>
</dbReference>
<keyword evidence="5 10" id="KW-0418">Kinase</keyword>
<gene>
    <name evidence="10" type="primary">rcsC_12</name>
    <name evidence="10" type="ORF">LMG21510_03665</name>
</gene>
<evidence type="ECO:0000256" key="3">
    <source>
        <dbReference type="ARBA" id="ARBA00022553"/>
    </source>
</evidence>
<name>A0ABM8XGF6_9BURK</name>
<dbReference type="SUPFAM" id="SSF47384">
    <property type="entry name" value="Homodimeric domain of signal transducing histidine kinase"/>
    <property type="match status" value="1"/>
</dbReference>
<organism evidence="10 11">
    <name type="scientific">Cupriavidus respiraculi</name>
    <dbReference type="NCBI Taxonomy" id="195930"/>
    <lineage>
        <taxon>Bacteria</taxon>
        <taxon>Pseudomonadati</taxon>
        <taxon>Pseudomonadota</taxon>
        <taxon>Betaproteobacteria</taxon>
        <taxon>Burkholderiales</taxon>
        <taxon>Burkholderiaceae</taxon>
        <taxon>Cupriavidus</taxon>
    </lineage>
</organism>
<dbReference type="InterPro" id="IPR003661">
    <property type="entry name" value="HisK_dim/P_dom"/>
</dbReference>
<keyword evidence="4 10" id="KW-0808">Transferase</keyword>
<dbReference type="Pfam" id="PF00512">
    <property type="entry name" value="HisKA"/>
    <property type="match status" value="1"/>
</dbReference>
<feature type="transmembrane region" description="Helical" evidence="7">
    <location>
        <begin position="28"/>
        <end position="48"/>
    </location>
</feature>
<evidence type="ECO:0000256" key="2">
    <source>
        <dbReference type="ARBA" id="ARBA00012438"/>
    </source>
</evidence>
<dbReference type="GO" id="GO:0004673">
    <property type="term" value="F:protein histidine kinase activity"/>
    <property type="evidence" value="ECO:0007669"/>
    <property type="project" value="UniProtKB-EC"/>
</dbReference>
<proteinExistence type="predicted"/>
<dbReference type="Gene3D" id="1.10.287.130">
    <property type="match status" value="1"/>
</dbReference>
<dbReference type="InterPro" id="IPR003594">
    <property type="entry name" value="HATPase_dom"/>
</dbReference>
<dbReference type="SUPFAM" id="SSF55874">
    <property type="entry name" value="ATPase domain of HSP90 chaperone/DNA topoisomerase II/histidine kinase"/>
    <property type="match status" value="1"/>
</dbReference>
<dbReference type="InterPro" id="IPR001789">
    <property type="entry name" value="Sig_transdc_resp-reg_receiver"/>
</dbReference>
<evidence type="ECO:0000313" key="10">
    <source>
        <dbReference type="EMBL" id="CAG9179025.1"/>
    </source>
</evidence>
<evidence type="ECO:0000259" key="9">
    <source>
        <dbReference type="PROSITE" id="PS50110"/>
    </source>
</evidence>
<dbReference type="PANTHER" id="PTHR43047:SF9">
    <property type="entry name" value="HISTIDINE KINASE"/>
    <property type="match status" value="1"/>
</dbReference>
<dbReference type="CDD" id="cd00082">
    <property type="entry name" value="HisKA"/>
    <property type="match status" value="1"/>
</dbReference>
<dbReference type="SMART" id="SM00387">
    <property type="entry name" value="HATPase_c"/>
    <property type="match status" value="1"/>
</dbReference>
<dbReference type="InterPro" id="IPR004358">
    <property type="entry name" value="Sig_transdc_His_kin-like_C"/>
</dbReference>
<evidence type="ECO:0000256" key="7">
    <source>
        <dbReference type="SAM" id="Phobius"/>
    </source>
</evidence>
<feature type="transmembrane region" description="Helical" evidence="7">
    <location>
        <begin position="123"/>
        <end position="147"/>
    </location>
</feature>
<feature type="transmembrane region" description="Helical" evidence="7">
    <location>
        <begin position="55"/>
        <end position="72"/>
    </location>
</feature>
<dbReference type="RefSeq" id="WP_224043241.1">
    <property type="nucleotide sequence ID" value="NZ_CAJZAH010000004.1"/>
</dbReference>
<dbReference type="PROSITE" id="PS50109">
    <property type="entry name" value="HIS_KIN"/>
    <property type="match status" value="1"/>
</dbReference>
<dbReference type="EMBL" id="CAJZAH010000004">
    <property type="protein sequence ID" value="CAG9179025.1"/>
    <property type="molecule type" value="Genomic_DNA"/>
</dbReference>
<evidence type="ECO:0000256" key="1">
    <source>
        <dbReference type="ARBA" id="ARBA00000085"/>
    </source>
</evidence>
<dbReference type="InterPro" id="IPR036097">
    <property type="entry name" value="HisK_dim/P_sf"/>
</dbReference>
<feature type="modified residue" description="4-aspartylphosphate" evidence="6">
    <location>
        <position position="525"/>
    </location>
</feature>
<dbReference type="Pfam" id="PF00072">
    <property type="entry name" value="Response_reg"/>
    <property type="match status" value="1"/>
</dbReference>
<dbReference type="SUPFAM" id="SSF52172">
    <property type="entry name" value="CheY-like"/>
    <property type="match status" value="1"/>
</dbReference>
<sequence length="598" mass="64794">MKTAFLLFPRFDRGQLLAAQMQLLDDSFGVAMLGCALAAWILATGLTMHGGHLDALAWALVMSIACAAGHYGRRLLPERTSEAHAGRYARGMTALLTLIGTLWGLAAWTYLDIRSAPNVITVLSLIAGMSAAALAVFSACLPVAVGFFVPAIVPVWARFIATRDLDFLPMVLATPLYLVVLIVFARNYARMARHSIALRFENIDLISQLREQTVRAEQAQRAAEQASRAKSVFLASASHDLRQPLHALGLFLVSLGRTALDDKQRQLLAHIDASSGAAREMLNTLLDFSKLEAGVVKSHPIAFRLQPLLHKLEAEFAPQANARGLVYRTRDTTATVFADPALVELILRNLLANAIRYTRKGGLLLGCRQHARHIVVEVWDTGIGVPADQHEAIFREFHQLGNPERDQRKGLGLGLAIVDGLARTISTRVTMASRPERGSVFRFALPRVSGGAVRPTPRPAVGSGGPQDMTPLPGLRVMIVDDDPQILIAMADLLESLQCECRTAESEDDALIELEGFTPDLIVADYRLRGNRDGVQAIAALRAALGHAVPAIVITGDTARDRLRSVHASGAVLLHKPVVAHELHAAMVALLSPWTEGT</sequence>
<dbReference type="PANTHER" id="PTHR43047">
    <property type="entry name" value="TWO-COMPONENT HISTIDINE PROTEIN KINASE"/>
    <property type="match status" value="1"/>
</dbReference>
<dbReference type="CDD" id="cd00156">
    <property type="entry name" value="REC"/>
    <property type="match status" value="1"/>
</dbReference>
<dbReference type="PROSITE" id="PS50110">
    <property type="entry name" value="RESPONSE_REGULATORY"/>
    <property type="match status" value="1"/>
</dbReference>
<dbReference type="InterPro" id="IPR005467">
    <property type="entry name" value="His_kinase_dom"/>
</dbReference>
<evidence type="ECO:0000256" key="4">
    <source>
        <dbReference type="ARBA" id="ARBA00022679"/>
    </source>
</evidence>
<feature type="transmembrane region" description="Helical" evidence="7">
    <location>
        <begin position="92"/>
        <end position="111"/>
    </location>
</feature>
<dbReference type="SMART" id="SM00448">
    <property type="entry name" value="REC"/>
    <property type="match status" value="1"/>
</dbReference>
<evidence type="ECO:0000256" key="5">
    <source>
        <dbReference type="ARBA" id="ARBA00022777"/>
    </source>
</evidence>
<dbReference type="Gene3D" id="3.30.565.10">
    <property type="entry name" value="Histidine kinase-like ATPase, C-terminal domain"/>
    <property type="match status" value="1"/>
</dbReference>
<keyword evidence="7" id="KW-0472">Membrane</keyword>
<dbReference type="Pfam" id="PF02518">
    <property type="entry name" value="HATPase_c"/>
    <property type="match status" value="1"/>
</dbReference>
<dbReference type="InterPro" id="IPR011006">
    <property type="entry name" value="CheY-like_superfamily"/>
</dbReference>
<evidence type="ECO:0000256" key="6">
    <source>
        <dbReference type="PROSITE-ProRule" id="PRU00169"/>
    </source>
</evidence>
<reference evidence="10 11" key="1">
    <citation type="submission" date="2021-08" db="EMBL/GenBank/DDBJ databases">
        <authorList>
            <person name="Peeters C."/>
        </authorList>
    </citation>
    <scope>NUCLEOTIDE SEQUENCE [LARGE SCALE GENOMIC DNA]</scope>
    <source>
        <strain evidence="10 11">LMG 21510</strain>
    </source>
</reference>
<feature type="domain" description="Histidine kinase" evidence="8">
    <location>
        <begin position="236"/>
        <end position="449"/>
    </location>
</feature>
<feature type="transmembrane region" description="Helical" evidence="7">
    <location>
        <begin position="167"/>
        <end position="189"/>
    </location>
</feature>
<dbReference type="PRINTS" id="PR00344">
    <property type="entry name" value="BCTRLSENSOR"/>
</dbReference>
<comment type="caution">
    <text evidence="10">The sequence shown here is derived from an EMBL/GenBank/DDBJ whole genome shotgun (WGS) entry which is preliminary data.</text>
</comment>
<dbReference type="SMART" id="SM00388">
    <property type="entry name" value="HisKA"/>
    <property type="match status" value="1"/>
</dbReference>
<comment type="catalytic activity">
    <reaction evidence="1">
        <text>ATP + protein L-histidine = ADP + protein N-phospho-L-histidine.</text>
        <dbReference type="EC" id="2.7.13.3"/>
    </reaction>
</comment>
<protein>
    <recommendedName>
        <fullName evidence="2">histidine kinase</fullName>
        <ecNumber evidence="2">2.7.13.3</ecNumber>
    </recommendedName>
</protein>
<evidence type="ECO:0000259" key="8">
    <source>
        <dbReference type="PROSITE" id="PS50109"/>
    </source>
</evidence>
<dbReference type="Gene3D" id="3.40.50.2300">
    <property type="match status" value="1"/>
</dbReference>
<accession>A0ABM8XGF6</accession>
<feature type="domain" description="Response regulatory" evidence="9">
    <location>
        <begin position="476"/>
        <end position="591"/>
    </location>
</feature>
<keyword evidence="11" id="KW-1185">Reference proteome</keyword>
<evidence type="ECO:0000313" key="11">
    <source>
        <dbReference type="Proteomes" id="UP000721236"/>
    </source>
</evidence>